<gene>
    <name evidence="1" type="ORF">PVK06_017131</name>
</gene>
<dbReference type="Proteomes" id="UP001358586">
    <property type="component" value="Chromosome 5"/>
</dbReference>
<reference evidence="1 2" key="1">
    <citation type="submission" date="2023-03" db="EMBL/GenBank/DDBJ databases">
        <title>WGS of Gossypium arboreum.</title>
        <authorList>
            <person name="Yu D."/>
        </authorList>
    </citation>
    <scope>NUCLEOTIDE SEQUENCE [LARGE SCALE GENOMIC DNA]</scope>
    <source>
        <tissue evidence="1">Leaf</tissue>
    </source>
</reference>
<organism evidence="1 2">
    <name type="scientific">Gossypium arboreum</name>
    <name type="common">Tree cotton</name>
    <name type="synonym">Gossypium nanking</name>
    <dbReference type="NCBI Taxonomy" id="29729"/>
    <lineage>
        <taxon>Eukaryota</taxon>
        <taxon>Viridiplantae</taxon>
        <taxon>Streptophyta</taxon>
        <taxon>Embryophyta</taxon>
        <taxon>Tracheophyta</taxon>
        <taxon>Spermatophyta</taxon>
        <taxon>Magnoliopsida</taxon>
        <taxon>eudicotyledons</taxon>
        <taxon>Gunneridae</taxon>
        <taxon>Pentapetalae</taxon>
        <taxon>rosids</taxon>
        <taxon>malvids</taxon>
        <taxon>Malvales</taxon>
        <taxon>Malvaceae</taxon>
        <taxon>Malvoideae</taxon>
        <taxon>Gossypium</taxon>
    </lineage>
</organism>
<comment type="caution">
    <text evidence="1">The sequence shown here is derived from an EMBL/GenBank/DDBJ whole genome shotgun (WGS) entry which is preliminary data.</text>
</comment>
<evidence type="ECO:0000313" key="2">
    <source>
        <dbReference type="Proteomes" id="UP001358586"/>
    </source>
</evidence>
<dbReference type="EMBL" id="JARKNE010000005">
    <property type="protein sequence ID" value="KAK5833309.1"/>
    <property type="molecule type" value="Genomic_DNA"/>
</dbReference>
<proteinExistence type="predicted"/>
<keyword evidence="2" id="KW-1185">Reference proteome</keyword>
<accession>A0ABR0Q2D2</accession>
<name>A0ABR0Q2D2_GOSAR</name>
<sequence>MVGRNEGLEECLMLSEKDKDQLYEEIDAQLGFDIHFTSGLAWEEFVEEWKNSRKLFVADEPIEVCVALVTNSKKGESEDTREDVGDSNANV</sequence>
<evidence type="ECO:0000313" key="1">
    <source>
        <dbReference type="EMBL" id="KAK5833309.1"/>
    </source>
</evidence>
<protein>
    <submittedName>
        <fullName evidence="1">Uncharacterized protein</fullName>
    </submittedName>
</protein>